<reference evidence="6 7" key="1">
    <citation type="journal article" date="2017" name="Genome Biol. Evol.">
        <title>Phytophthora megakarya and P. palmivora, closely related causal agents of cacao black pod rot, underwent increases in genome sizes and gene numbers by different mechanisms.</title>
        <authorList>
            <person name="Ali S.S."/>
            <person name="Shao J."/>
            <person name="Lary D.J."/>
            <person name="Kronmiller B."/>
            <person name="Shen D."/>
            <person name="Strem M.D."/>
            <person name="Amoako-Attah I."/>
            <person name="Akrofi A.Y."/>
            <person name="Begoude B.A."/>
            <person name="Ten Hoopen G.M."/>
            <person name="Coulibaly K."/>
            <person name="Kebe B.I."/>
            <person name="Melnick R.L."/>
            <person name="Guiltinan M.J."/>
            <person name="Tyler B.M."/>
            <person name="Meinhardt L.W."/>
            <person name="Bailey B.A."/>
        </authorList>
    </citation>
    <scope>NUCLEOTIDE SEQUENCE [LARGE SCALE GENOMIC DNA]</scope>
    <source>
        <strain evidence="7">sbr112.9</strain>
    </source>
</reference>
<feature type="coiled-coil region" evidence="5">
    <location>
        <begin position="163"/>
        <end position="190"/>
    </location>
</feature>
<dbReference type="GO" id="GO:0004497">
    <property type="term" value="F:monooxygenase activity"/>
    <property type="evidence" value="ECO:0007669"/>
    <property type="project" value="InterPro"/>
</dbReference>
<dbReference type="GO" id="GO:0020037">
    <property type="term" value="F:heme binding"/>
    <property type="evidence" value="ECO:0007669"/>
    <property type="project" value="InterPro"/>
</dbReference>
<keyword evidence="2" id="KW-0479">Metal-binding</keyword>
<evidence type="ECO:0000256" key="4">
    <source>
        <dbReference type="ARBA" id="ARBA00023004"/>
    </source>
</evidence>
<dbReference type="AlphaFoldDB" id="A0A2P4YU98"/>
<keyword evidence="4" id="KW-0408">Iron</keyword>
<evidence type="ECO:0000256" key="5">
    <source>
        <dbReference type="SAM" id="Coils"/>
    </source>
</evidence>
<comment type="caution">
    <text evidence="6">The sequence shown here is derived from an EMBL/GenBank/DDBJ whole genome shotgun (WGS) entry which is preliminary data.</text>
</comment>
<keyword evidence="7" id="KW-1185">Reference proteome</keyword>
<dbReference type="Pfam" id="PF00067">
    <property type="entry name" value="p450"/>
    <property type="match status" value="1"/>
</dbReference>
<dbReference type="InterPro" id="IPR001128">
    <property type="entry name" value="Cyt_P450"/>
</dbReference>
<dbReference type="EMBL" id="NCKW01000097">
    <property type="protein sequence ID" value="POM81369.1"/>
    <property type="molecule type" value="Genomic_DNA"/>
</dbReference>
<proteinExistence type="inferred from homology"/>
<evidence type="ECO:0000256" key="1">
    <source>
        <dbReference type="ARBA" id="ARBA00010617"/>
    </source>
</evidence>
<dbReference type="PANTHER" id="PTHR24296">
    <property type="entry name" value="CYTOCHROME P450"/>
    <property type="match status" value="1"/>
</dbReference>
<dbReference type="Proteomes" id="UP000237271">
    <property type="component" value="Unassembled WGS sequence"/>
</dbReference>
<evidence type="ECO:0000313" key="6">
    <source>
        <dbReference type="EMBL" id="POM81369.1"/>
    </source>
</evidence>
<dbReference type="GO" id="GO:0005506">
    <property type="term" value="F:iron ion binding"/>
    <property type="evidence" value="ECO:0007669"/>
    <property type="project" value="InterPro"/>
</dbReference>
<keyword evidence="5" id="KW-0175">Coiled coil</keyword>
<evidence type="ECO:0000256" key="3">
    <source>
        <dbReference type="ARBA" id="ARBA00023002"/>
    </source>
</evidence>
<dbReference type="SUPFAM" id="SSF48264">
    <property type="entry name" value="Cytochrome P450"/>
    <property type="match status" value="1"/>
</dbReference>
<dbReference type="GO" id="GO:0016705">
    <property type="term" value="F:oxidoreductase activity, acting on paired donors, with incorporation or reduction of molecular oxygen"/>
    <property type="evidence" value="ECO:0007669"/>
    <property type="project" value="InterPro"/>
</dbReference>
<organism evidence="6 7">
    <name type="scientific">Phytophthora palmivora</name>
    <dbReference type="NCBI Taxonomy" id="4796"/>
    <lineage>
        <taxon>Eukaryota</taxon>
        <taxon>Sar</taxon>
        <taxon>Stramenopiles</taxon>
        <taxon>Oomycota</taxon>
        <taxon>Peronosporomycetes</taxon>
        <taxon>Peronosporales</taxon>
        <taxon>Peronosporaceae</taxon>
        <taxon>Phytophthora</taxon>
    </lineage>
</organism>
<evidence type="ECO:0000313" key="7">
    <source>
        <dbReference type="Proteomes" id="UP000237271"/>
    </source>
</evidence>
<dbReference type="OrthoDB" id="1470350at2759"/>
<keyword evidence="3" id="KW-0560">Oxidoreductase</keyword>
<dbReference type="InterPro" id="IPR036396">
    <property type="entry name" value="Cyt_P450_sf"/>
</dbReference>
<gene>
    <name evidence="6" type="ORF">PHPALM_677</name>
</gene>
<name>A0A2P4YU98_9STRA</name>
<feature type="non-terminal residue" evidence="6">
    <location>
        <position position="335"/>
    </location>
</feature>
<accession>A0A2P4YU98</accession>
<comment type="similarity">
    <text evidence="1">Belongs to the cytochrome P450 family.</text>
</comment>
<evidence type="ECO:0000256" key="2">
    <source>
        <dbReference type="ARBA" id="ARBA00022723"/>
    </source>
</evidence>
<sequence>MTAVQPTEDFYEWVFTMTTRFHGKPWLLHRPGRPDVLVVSSPIAFEDIQRTFAGQFDKIDNEAEGLARDAHGGVIALVCSGTLRPSVNTQRQLAMSVLGSQALRQQASVLTKQHIKSLVTILEDTADAGRLKPGSGNNTLDLTKLMKSFSMEIFTELGFDLRLGALRGEASEFEKAIDDLQKRVAERLKRSTLTWKIERLLDVGNEAALNHSINVVKAVAMEAVEAKRKRRRGDSCDGPIAGSRVDMLDLLQGQKCNSKILKDPEFLAEFVLSFVVAARDSMAHTLSKCLQSLAQHPEEQNKLVGELKEAEKEGKDLQSIVRLEAVVKETLRLYP</sequence>
<protein>
    <submittedName>
        <fullName evidence="6">Cytochrome P450</fullName>
    </submittedName>
</protein>
<dbReference type="Gene3D" id="1.10.630.10">
    <property type="entry name" value="Cytochrome P450"/>
    <property type="match status" value="1"/>
</dbReference>